<reference evidence="4 6" key="2">
    <citation type="submission" date="2019-03" db="EMBL/GenBank/DDBJ databases">
        <title>Genomic Encyclopedia of Archaeal and Bacterial Type Strains, Phase II (KMG-II): from individual species to whole genera.</title>
        <authorList>
            <person name="Goeker M."/>
        </authorList>
    </citation>
    <scope>NUCLEOTIDE SEQUENCE [LARGE SCALE GENOMIC DNA]</scope>
    <source>
        <strain evidence="4 6">DSM 15594</strain>
    </source>
</reference>
<evidence type="ECO:0000313" key="3">
    <source>
        <dbReference type="EMBL" id="OYD24680.1"/>
    </source>
</evidence>
<dbReference type="InterPro" id="IPR054030">
    <property type="entry name" value="Gp5_Vgr_C"/>
</dbReference>
<evidence type="ECO:0000313" key="6">
    <source>
        <dbReference type="Proteomes" id="UP000295058"/>
    </source>
</evidence>
<dbReference type="RefSeq" id="WP_094278097.1">
    <property type="nucleotide sequence ID" value="NZ_NQJF01000006.1"/>
</dbReference>
<feature type="compositionally biased region" description="Low complexity" evidence="1">
    <location>
        <begin position="523"/>
        <end position="551"/>
    </location>
</feature>
<dbReference type="EMBL" id="SODO01000005">
    <property type="protein sequence ID" value="TDW59425.1"/>
    <property type="molecule type" value="Genomic_DNA"/>
</dbReference>
<dbReference type="OrthoDB" id="5812814at2"/>
<accession>A0A235CJG6</accession>
<dbReference type="Proteomes" id="UP000295058">
    <property type="component" value="Unassembled WGS sequence"/>
</dbReference>
<evidence type="ECO:0000313" key="4">
    <source>
        <dbReference type="EMBL" id="TDW59425.1"/>
    </source>
</evidence>
<evidence type="ECO:0000256" key="1">
    <source>
        <dbReference type="SAM" id="MobiDB-lite"/>
    </source>
</evidence>
<gene>
    <name evidence="3" type="ORF">B6S09_08640</name>
    <name evidence="4" type="ORF">LY04_01676</name>
</gene>
<protein>
    <recommendedName>
        <fullName evidence="2">Gp5/Type VI secretion system Vgr C-terminal trimerisation domain-containing protein</fullName>
    </recommendedName>
</protein>
<comment type="caution">
    <text evidence="3">The sequence shown here is derived from an EMBL/GenBank/DDBJ whole genome shotgun (WGS) entry which is preliminary data.</text>
</comment>
<organism evidence="3 5">
    <name type="scientific">Oceanimonas baumannii</name>
    <dbReference type="NCBI Taxonomy" id="129578"/>
    <lineage>
        <taxon>Bacteria</taxon>
        <taxon>Pseudomonadati</taxon>
        <taxon>Pseudomonadota</taxon>
        <taxon>Gammaproteobacteria</taxon>
        <taxon>Aeromonadales</taxon>
        <taxon>Aeromonadaceae</taxon>
        <taxon>Oceanimonas</taxon>
    </lineage>
</organism>
<dbReference type="AlphaFoldDB" id="A0A235CJG6"/>
<feature type="domain" description="Gp5/Type VI secretion system Vgr C-terminal trimerisation" evidence="2">
    <location>
        <begin position="454"/>
        <end position="518"/>
    </location>
</feature>
<dbReference type="SUPFAM" id="SSF69349">
    <property type="entry name" value="Phage fibre proteins"/>
    <property type="match status" value="1"/>
</dbReference>
<dbReference type="SUPFAM" id="SSF69279">
    <property type="entry name" value="Phage tail proteins"/>
    <property type="match status" value="1"/>
</dbReference>
<evidence type="ECO:0000313" key="5">
    <source>
        <dbReference type="Proteomes" id="UP000243640"/>
    </source>
</evidence>
<name>A0A235CJG6_9GAMM</name>
<evidence type="ECO:0000259" key="2">
    <source>
        <dbReference type="Pfam" id="PF22178"/>
    </source>
</evidence>
<sequence length="629" mass="67949">MKLNKRITVNGQEVHLVNDKWVLELSSAGRGIVTIKGSAEAKALVHFDMGYGTTMHRWFTGIVTRAEPADNGHTRLLIKELSFVLGTRTTMSIQHATFRQVITELAEQTGLTFALPEADYVDTAIPNFTTAGTGAQLLENASRAFQIPEFCWYQQPDGNIYVGSYQHSRWPSRPLTLDAELTDHQAAGNSLTLPVIPLMRPGALVNGQRITHLKFDGADMTLRWQGKQKTAQQRQMEQDFPELAAGFHLPVFGVVTAAIDAASAGQVNDPFRPRYAVDVQQLDENGQPDTAVPVFKAVPVPVLFGGPEQGHFQYPVEGTLVEMGWAFGRPDKPFIRTILGTGWHLPDIQPGEQLQQQRAEVYQRTDPAGNHTLETDQTIRHLAAQLIQQADDYQGEFGSQHTTVTQHSTEEIAGRKLIEALGAIELLAGDDLTLASLTNLQQVAAGERVDVTGADYQHSVGSNSTTTIAGDSLMTIQGNRTATVKGNDALTVEGSRTTTITGDSLQTIKGRRTATVNGDDARTVQGSSTTTVTGNAQRTTQGNTTEQTTGTHKSTARTQVIQGDSIVLGNGTHNMLALMISMMANVQAALQKLDGHTHTDAGPPNVQGQVATHANAIGGIKNNLQSFTG</sequence>
<reference evidence="3 5" key="1">
    <citation type="submission" date="2017-08" db="EMBL/GenBank/DDBJ databases">
        <title>Draft Genome Sequence of the Marine Bacterium Oceanimonas baumannii ATCC 700832.</title>
        <authorList>
            <person name="Mcclelland W.D."/>
            <person name="Brennan M.A."/>
            <person name="Trachtenberg A.M."/>
            <person name="Maclea K.S."/>
        </authorList>
    </citation>
    <scope>NUCLEOTIDE SEQUENCE [LARGE SCALE GENOMIC DNA]</scope>
    <source>
        <strain evidence="3 5">ATCC 700832</strain>
    </source>
</reference>
<keyword evidence="6" id="KW-1185">Reference proteome</keyword>
<dbReference type="Pfam" id="PF22178">
    <property type="entry name" value="Gp5_trimer_C"/>
    <property type="match status" value="1"/>
</dbReference>
<dbReference type="Proteomes" id="UP000243640">
    <property type="component" value="Unassembled WGS sequence"/>
</dbReference>
<dbReference type="EMBL" id="NQJF01000006">
    <property type="protein sequence ID" value="OYD24680.1"/>
    <property type="molecule type" value="Genomic_DNA"/>
</dbReference>
<feature type="region of interest" description="Disordered" evidence="1">
    <location>
        <begin position="519"/>
        <end position="553"/>
    </location>
</feature>
<dbReference type="SUPFAM" id="SSF69255">
    <property type="entry name" value="gp5 N-terminal domain-like"/>
    <property type="match status" value="1"/>
</dbReference>
<proteinExistence type="predicted"/>